<reference evidence="2 3" key="1">
    <citation type="submission" date="2018-07" db="EMBL/GenBank/DDBJ databases">
        <title>Genomic Encyclopedia of Type Strains, Phase IV (KMG-IV): sequencing the most valuable type-strain genomes for metagenomic binning, comparative biology and taxonomic classification.</title>
        <authorList>
            <person name="Goeker M."/>
        </authorList>
    </citation>
    <scope>NUCLEOTIDE SEQUENCE [LARGE SCALE GENOMIC DNA]</scope>
    <source>
        <strain evidence="2 3">DSM 4134</strain>
    </source>
</reference>
<keyword evidence="1" id="KW-0732">Signal</keyword>
<dbReference type="Pfam" id="PF01663">
    <property type="entry name" value="Phosphodiest"/>
    <property type="match status" value="1"/>
</dbReference>
<keyword evidence="3" id="KW-1185">Reference proteome</keyword>
<feature type="signal peptide" evidence="1">
    <location>
        <begin position="1"/>
        <end position="25"/>
    </location>
</feature>
<dbReference type="GO" id="GO:0016787">
    <property type="term" value="F:hydrolase activity"/>
    <property type="evidence" value="ECO:0007669"/>
    <property type="project" value="UniProtKB-ARBA"/>
</dbReference>
<gene>
    <name evidence="2" type="ORF">C7460_104286</name>
</gene>
<comment type="caution">
    <text evidence="2">The sequence shown here is derived from an EMBL/GenBank/DDBJ whole genome shotgun (WGS) entry which is preliminary data.</text>
</comment>
<dbReference type="Gene3D" id="3.40.720.10">
    <property type="entry name" value="Alkaline Phosphatase, subunit A"/>
    <property type="match status" value="1"/>
</dbReference>
<feature type="chain" id="PRO_5017665887" evidence="1">
    <location>
        <begin position="26"/>
        <end position="415"/>
    </location>
</feature>
<proteinExistence type="predicted"/>
<protein>
    <submittedName>
        <fullName evidence="2">Putative AlkP superfamily pyrophosphatase or phosphodiesterase</fullName>
    </submittedName>
</protein>
<accession>A0A3D9L6E8</accession>
<dbReference type="SUPFAM" id="SSF53649">
    <property type="entry name" value="Alkaline phosphatase-like"/>
    <property type="match status" value="1"/>
</dbReference>
<dbReference type="CDD" id="cd16018">
    <property type="entry name" value="Enpp"/>
    <property type="match status" value="1"/>
</dbReference>
<dbReference type="EMBL" id="QREG01000004">
    <property type="protein sequence ID" value="REE01266.1"/>
    <property type="molecule type" value="Genomic_DNA"/>
</dbReference>
<dbReference type="RefSeq" id="WP_115867338.1">
    <property type="nucleotide sequence ID" value="NZ_QREG01000004.1"/>
</dbReference>
<dbReference type="PANTHER" id="PTHR10151">
    <property type="entry name" value="ECTONUCLEOTIDE PYROPHOSPHATASE/PHOSPHODIESTERASE"/>
    <property type="match status" value="1"/>
</dbReference>
<dbReference type="OrthoDB" id="9779418at2"/>
<dbReference type="InterPro" id="IPR002591">
    <property type="entry name" value="Phosphodiest/P_Trfase"/>
</dbReference>
<sequence>MNNLPLLPRLHLLMALILLVSHVEAQHEKLQTIDRENGDWALGQPYVVLISIDGFRYDYAEKFGAKNLCKLANDGVTAEKMYSAFPTKTFPNHYTIVTGMYPANHGLVSNEFYSRSMDAWYRIRDRSAVQNPAWYGGVPLWVLAEQQQMLSASFFWVGSEAPIEGIKPTYNYSYDGSISNKYRFDQVVDWLELPARKRPHMILAYFSLVDDAGHRYGPDHEKTGEAVLELDSLIGDFMRALEGLELDVNVVVVSDHGMASISRGIVLPEVVDLQDSRVSYSFPPMIYQKDPSKVDDMYERLLKVENLQVFRKNALPDYMRFENEDRVGDLVLLTSPPTVILSKPGQVYGGTHGFDPFTSPEMGAYFSAFGPQVKRAVKVPAFENVHVYPFIARMLGLEVSTSIDGKPEVLEFLLK</sequence>
<organism evidence="2 3">
    <name type="scientific">Marinoscillum furvescens DSM 4134</name>
    <dbReference type="NCBI Taxonomy" id="1122208"/>
    <lineage>
        <taxon>Bacteria</taxon>
        <taxon>Pseudomonadati</taxon>
        <taxon>Bacteroidota</taxon>
        <taxon>Cytophagia</taxon>
        <taxon>Cytophagales</taxon>
        <taxon>Reichenbachiellaceae</taxon>
        <taxon>Marinoscillum</taxon>
    </lineage>
</organism>
<evidence type="ECO:0000313" key="3">
    <source>
        <dbReference type="Proteomes" id="UP000256779"/>
    </source>
</evidence>
<name>A0A3D9L6E8_MARFU</name>
<dbReference type="PANTHER" id="PTHR10151:SF120">
    <property type="entry name" value="BIS(5'-ADENOSYL)-TRIPHOSPHATASE"/>
    <property type="match status" value="1"/>
</dbReference>
<dbReference type="Proteomes" id="UP000256779">
    <property type="component" value="Unassembled WGS sequence"/>
</dbReference>
<dbReference type="InterPro" id="IPR017850">
    <property type="entry name" value="Alkaline_phosphatase_core_sf"/>
</dbReference>
<evidence type="ECO:0000313" key="2">
    <source>
        <dbReference type="EMBL" id="REE01266.1"/>
    </source>
</evidence>
<evidence type="ECO:0000256" key="1">
    <source>
        <dbReference type="SAM" id="SignalP"/>
    </source>
</evidence>
<dbReference type="AlphaFoldDB" id="A0A3D9L6E8"/>
<dbReference type="Gene3D" id="3.30.1360.180">
    <property type="match status" value="1"/>
</dbReference>